<comment type="PTM">
    <text evidence="4">Methylated by PrmC. Methylation increases the termination efficiency of RF2.</text>
</comment>
<dbReference type="SMART" id="SM00937">
    <property type="entry name" value="PCRF"/>
    <property type="match status" value="1"/>
</dbReference>
<comment type="similarity">
    <text evidence="1 4">Belongs to the prokaryotic/mitochondrial release factor family.</text>
</comment>
<dbReference type="Pfam" id="PF03462">
    <property type="entry name" value="PCRF"/>
    <property type="match status" value="1"/>
</dbReference>
<evidence type="ECO:0000256" key="3">
    <source>
        <dbReference type="ARBA" id="ARBA00022917"/>
    </source>
</evidence>
<evidence type="ECO:0000256" key="1">
    <source>
        <dbReference type="ARBA" id="ARBA00010835"/>
    </source>
</evidence>
<dbReference type="Gene3D" id="3.30.160.20">
    <property type="match status" value="1"/>
</dbReference>
<sequence length="360" mass="40792">MSTISKKDITELIEKLHDIELSLDIPSKESALAILTKESTREDLWEDQKNAQNILAQISEITDEISTLKQLKEESETLLSLYEELPEEETDSLLTDFKSLKEKIASFETLKFLSGKYDKSNAIFSIHAGQGGTEANDWAEMLFRMYTKYFEKKGWTYKVTDITKGNEVGISTVTIDVNGKYVYGLLKKEHGTHRLIRLSPFNAQNLRQTSFAGVEVMPVMEELNQDIEIPESDIDFKAVKSGGPGGQNVNKTSSAVQITHIPTGISVHCSEGRSQLQNRERAMQILRGKLWKIIEENRLKEISEIKGEHKVAGWGNQIRNYILHPYKLVKDLRTGIETSNPESVLDGEIDEFVEAQVRIQ</sequence>
<keyword evidence="3 4" id="KW-0648">Protein biosynthesis</keyword>
<evidence type="ECO:0000313" key="8">
    <source>
        <dbReference type="EMBL" id="PKN02751.1"/>
    </source>
</evidence>
<feature type="domain" description="Peptide chain release factor" evidence="7">
    <location>
        <begin position="80"/>
        <end position="189"/>
    </location>
</feature>
<evidence type="ECO:0000256" key="5">
    <source>
        <dbReference type="NCBIfam" id="TIGR00020"/>
    </source>
</evidence>
<dbReference type="Gene3D" id="1.20.58.410">
    <property type="entry name" value="Release factor"/>
    <property type="match status" value="1"/>
</dbReference>
<dbReference type="GO" id="GO:0016149">
    <property type="term" value="F:translation release factor activity, codon specific"/>
    <property type="evidence" value="ECO:0007669"/>
    <property type="project" value="UniProtKB-UniRule"/>
</dbReference>
<dbReference type="EMBL" id="PHAO01000001">
    <property type="protein sequence ID" value="PKN02751.1"/>
    <property type="molecule type" value="Genomic_DNA"/>
</dbReference>
<evidence type="ECO:0000256" key="4">
    <source>
        <dbReference type="HAMAP-Rule" id="MF_00094"/>
    </source>
</evidence>
<evidence type="ECO:0000259" key="7">
    <source>
        <dbReference type="SMART" id="SM00937"/>
    </source>
</evidence>
<accession>A0A2N2F3G0</accession>
<dbReference type="NCBIfam" id="TIGR00020">
    <property type="entry name" value="prfB"/>
    <property type="match status" value="1"/>
</dbReference>
<dbReference type="HAMAP" id="MF_00094">
    <property type="entry name" value="Rel_fac_2"/>
    <property type="match status" value="1"/>
</dbReference>
<feature type="modified residue" description="N5-methylglutamine" evidence="4">
    <location>
        <position position="247"/>
    </location>
</feature>
<evidence type="ECO:0000313" key="9">
    <source>
        <dbReference type="Proteomes" id="UP000233417"/>
    </source>
</evidence>
<evidence type="ECO:0000256" key="6">
    <source>
        <dbReference type="SAM" id="Coils"/>
    </source>
</evidence>
<dbReference type="InterPro" id="IPR045853">
    <property type="entry name" value="Pep_chain_release_fac_I_sf"/>
</dbReference>
<dbReference type="InterPro" id="IPR004374">
    <property type="entry name" value="PrfB"/>
</dbReference>
<proteinExistence type="inferred from homology"/>
<dbReference type="AlphaFoldDB" id="A0A2N2F3G0"/>
<reference evidence="8 9" key="1">
    <citation type="journal article" date="2017" name="ISME J.">
        <title>Potential for microbial H2 and metal transformations associated with novel bacteria and archaea in deep terrestrial subsurface sediments.</title>
        <authorList>
            <person name="Hernsdorf A.W."/>
            <person name="Amano Y."/>
            <person name="Miyakawa K."/>
            <person name="Ise K."/>
            <person name="Suzuki Y."/>
            <person name="Anantharaman K."/>
            <person name="Probst A."/>
            <person name="Burstein D."/>
            <person name="Thomas B.C."/>
            <person name="Banfield J.F."/>
        </authorList>
    </citation>
    <scope>NUCLEOTIDE SEQUENCE [LARGE SCALE GENOMIC DNA]</scope>
    <source>
        <strain evidence="8">HGW-Dojkabacteria-1</strain>
    </source>
</reference>
<protein>
    <recommendedName>
        <fullName evidence="4 5">Peptide chain release factor 2</fullName>
        <shortName evidence="4">RF-2</shortName>
    </recommendedName>
</protein>
<gene>
    <name evidence="4" type="primary">prfB</name>
    <name evidence="8" type="ORF">CVU76_01810</name>
</gene>
<dbReference type="InterPro" id="IPR000352">
    <property type="entry name" value="Pep_chain_release_fac_I"/>
</dbReference>
<dbReference type="Gene3D" id="3.30.70.1660">
    <property type="match status" value="1"/>
</dbReference>
<name>A0A2N2F3G0_9BACT</name>
<comment type="caution">
    <text evidence="8">The sequence shown here is derived from an EMBL/GenBank/DDBJ whole genome shotgun (WGS) entry which is preliminary data.</text>
</comment>
<dbReference type="Proteomes" id="UP000233417">
    <property type="component" value="Unassembled WGS sequence"/>
</dbReference>
<keyword evidence="6" id="KW-0175">Coiled coil</keyword>
<comment type="function">
    <text evidence="4">Peptide chain release factor 2 directs the termination of translation in response to the peptide chain termination codons UGA and UAA.</text>
</comment>
<keyword evidence="2 4" id="KW-0488">Methylation</keyword>
<dbReference type="InterPro" id="IPR005139">
    <property type="entry name" value="PCRF"/>
</dbReference>
<feature type="coiled-coil region" evidence="6">
    <location>
        <begin position="51"/>
        <end position="88"/>
    </location>
</feature>
<dbReference type="Pfam" id="PF00472">
    <property type="entry name" value="RF-1"/>
    <property type="match status" value="1"/>
</dbReference>
<dbReference type="SUPFAM" id="SSF75620">
    <property type="entry name" value="Release factor"/>
    <property type="match status" value="1"/>
</dbReference>
<keyword evidence="4" id="KW-0963">Cytoplasm</keyword>
<dbReference type="GO" id="GO:0005737">
    <property type="term" value="C:cytoplasm"/>
    <property type="evidence" value="ECO:0007669"/>
    <property type="project" value="UniProtKB-SubCell"/>
</dbReference>
<organism evidence="8 9">
    <name type="scientific">Candidatus Dojkabacteria bacterium HGW-Dojkabacteria-1</name>
    <dbReference type="NCBI Taxonomy" id="2013761"/>
    <lineage>
        <taxon>Bacteria</taxon>
        <taxon>Candidatus Dojkabacteria</taxon>
    </lineage>
</organism>
<dbReference type="PANTHER" id="PTHR43116">
    <property type="entry name" value="PEPTIDE CHAIN RELEASE FACTOR 2"/>
    <property type="match status" value="1"/>
</dbReference>
<evidence type="ECO:0000256" key="2">
    <source>
        <dbReference type="ARBA" id="ARBA00022481"/>
    </source>
</evidence>
<dbReference type="PANTHER" id="PTHR43116:SF3">
    <property type="entry name" value="CLASS I PEPTIDE CHAIN RELEASE FACTOR"/>
    <property type="match status" value="1"/>
</dbReference>
<comment type="subcellular location">
    <subcellularLocation>
        <location evidence="4">Cytoplasm</location>
    </subcellularLocation>
</comment>